<evidence type="ECO:0000256" key="3">
    <source>
        <dbReference type="ARBA" id="ARBA00047418"/>
    </source>
</evidence>
<dbReference type="GeneID" id="112691931"/>
<dbReference type="InterPro" id="IPR019012">
    <property type="entry name" value="RNA_cap_Gua-N2-MeTrfase"/>
</dbReference>
<evidence type="ECO:0000256" key="8">
    <source>
        <dbReference type="SAM" id="MobiDB-lite"/>
    </source>
</evidence>
<evidence type="ECO:0000313" key="10">
    <source>
        <dbReference type="RefSeq" id="XP_025422179.1"/>
    </source>
</evidence>
<dbReference type="GO" id="GO:0071164">
    <property type="term" value="F:RNA cap trimethylguanosine synthase activity"/>
    <property type="evidence" value="ECO:0007669"/>
    <property type="project" value="TreeGrafter"/>
</dbReference>
<dbReference type="OrthoDB" id="194443at2759"/>
<dbReference type="RefSeq" id="XP_025422188.1">
    <property type="nucleotide sequence ID" value="XM_025566403.1"/>
</dbReference>
<accession>A0A8B8GG31</accession>
<comment type="catalytic activity">
    <reaction evidence="4">
        <text>a 5'-end (N(7)-methyl 5'-triphosphoguanosine)-ribonucleoside in snoRNA + S-adenosyl-L-methionine = a 5'-end (N(2),N(7)-dimethyl 5'-triphosphoguanosine)-ribonucleoside in snoRNA + S-adenosyl-L-homocysteine + H(+)</text>
        <dbReference type="Rhea" id="RHEA:78475"/>
        <dbReference type="Rhea" id="RHEA-COMP:19086"/>
        <dbReference type="Rhea" id="RHEA-COMP:19088"/>
        <dbReference type="ChEBI" id="CHEBI:15378"/>
        <dbReference type="ChEBI" id="CHEBI:57856"/>
        <dbReference type="ChEBI" id="CHEBI:59789"/>
        <dbReference type="ChEBI" id="CHEBI:156461"/>
        <dbReference type="ChEBI" id="CHEBI:172880"/>
    </reaction>
    <physiologicalReaction direction="left-to-right" evidence="4">
        <dbReference type="Rhea" id="RHEA:78476"/>
    </physiologicalReaction>
</comment>
<comment type="similarity">
    <text evidence="2">Belongs to the methyltransferase superfamily. Trimethylguanosine synthase family.</text>
</comment>
<feature type="region of interest" description="Disordered" evidence="8">
    <location>
        <begin position="219"/>
        <end position="240"/>
    </location>
</feature>
<organism evidence="9 10">
    <name type="scientific">Sipha flava</name>
    <name type="common">yellow sugarcane aphid</name>
    <dbReference type="NCBI Taxonomy" id="143950"/>
    <lineage>
        <taxon>Eukaryota</taxon>
        <taxon>Metazoa</taxon>
        <taxon>Ecdysozoa</taxon>
        <taxon>Arthropoda</taxon>
        <taxon>Hexapoda</taxon>
        <taxon>Insecta</taxon>
        <taxon>Pterygota</taxon>
        <taxon>Neoptera</taxon>
        <taxon>Paraneoptera</taxon>
        <taxon>Hemiptera</taxon>
        <taxon>Sternorrhyncha</taxon>
        <taxon>Aphidomorpha</taxon>
        <taxon>Aphidoidea</taxon>
        <taxon>Aphididae</taxon>
        <taxon>Sipha</taxon>
    </lineage>
</organism>
<name>A0A8B8GG31_9HEMI</name>
<evidence type="ECO:0000313" key="11">
    <source>
        <dbReference type="RefSeq" id="XP_025422188.1"/>
    </source>
</evidence>
<evidence type="ECO:0000256" key="4">
    <source>
        <dbReference type="ARBA" id="ARBA00048740"/>
    </source>
</evidence>
<keyword evidence="9" id="KW-1185">Reference proteome</keyword>
<comment type="catalytic activity">
    <reaction evidence="3">
        <text>a 5'-end (N(2),N(7)-dimethyl 5'-triphosphoguanosine)-ribonucleoside in snoRNA + S-adenosyl-L-methionine = a 5'-end (N(2),N(2),N(7)-trimethyl 5'-triphosphoguanosine)-ribonucleoside in snoRNA + S-adenosyl-L-homocysteine + H(+)</text>
        <dbReference type="Rhea" id="RHEA:78507"/>
        <dbReference type="Rhea" id="RHEA-COMP:19088"/>
        <dbReference type="Rhea" id="RHEA-COMP:19090"/>
        <dbReference type="ChEBI" id="CHEBI:15378"/>
        <dbReference type="ChEBI" id="CHEBI:57856"/>
        <dbReference type="ChEBI" id="CHEBI:59789"/>
        <dbReference type="ChEBI" id="CHEBI:167623"/>
        <dbReference type="ChEBI" id="CHEBI:172880"/>
    </reaction>
    <physiologicalReaction direction="left-to-right" evidence="3">
        <dbReference type="Rhea" id="RHEA:78508"/>
    </physiologicalReaction>
</comment>
<dbReference type="PANTHER" id="PTHR14741:SF32">
    <property type="entry name" value="TRIMETHYLGUANOSINE SYNTHASE"/>
    <property type="match status" value="1"/>
</dbReference>
<evidence type="ECO:0000256" key="1">
    <source>
        <dbReference type="ARBA" id="ARBA00018517"/>
    </source>
</evidence>
<evidence type="ECO:0000256" key="2">
    <source>
        <dbReference type="ARBA" id="ARBA00025783"/>
    </source>
</evidence>
<dbReference type="PANTHER" id="PTHR14741">
    <property type="entry name" value="S-ADENOSYLMETHIONINE-DEPENDENT METHYLTRANSFERASE RELATED"/>
    <property type="match status" value="1"/>
</dbReference>
<gene>
    <name evidence="10 11" type="primary">LOC112691931</name>
</gene>
<protein>
    <recommendedName>
        <fullName evidence="1">Trimethylguanosine synthase</fullName>
    </recommendedName>
    <alternativeName>
        <fullName evidence="7">Cap-specific guanine-N(2) methyltransferase</fullName>
    </alternativeName>
</protein>
<dbReference type="InterPro" id="IPR029063">
    <property type="entry name" value="SAM-dependent_MTases_sf"/>
</dbReference>
<dbReference type="Proteomes" id="UP000694846">
    <property type="component" value="Unplaced"/>
</dbReference>
<reference evidence="10 11" key="1">
    <citation type="submission" date="2025-04" db="UniProtKB">
        <authorList>
            <consortium name="RefSeq"/>
        </authorList>
    </citation>
    <scope>IDENTIFICATION</scope>
    <source>
        <tissue evidence="10 11">Whole body</tissue>
    </source>
</reference>
<dbReference type="Pfam" id="PF09445">
    <property type="entry name" value="Methyltransf_15"/>
    <property type="match status" value="1"/>
</dbReference>
<proteinExistence type="inferred from homology"/>
<dbReference type="RefSeq" id="XP_025422179.1">
    <property type="nucleotide sequence ID" value="XM_025566394.1"/>
</dbReference>
<dbReference type="AlphaFoldDB" id="A0A8B8GG31"/>
<sequence>MGSTTRYIHHNTLRGRDHGSSSRNDVVRLFFSRGHRCSFDAASSEQWRGFRAACSVCGRTGAWSKMVECENDACRHGYAHKRCVEGALRSDCRDGGRAFPATTAVPVDESTRAAAGDVTRGDGIPFTDGTSQTDIVDTRHVACGNETVRAECSSQTDIVDTRHVACGSETVQADCSSQTDIVDTCHIACGSGTVRVDCTSQTDIVDTCRVASGDEANIANGSTTTDPANDRAETDNVQESTSRQTHEYWVRRFTLFSKFDAGIMLDEVSLRSSCTEVSARHLANRCWYATVLNPFCGAGGNAIQLAFTCHRVIAMDADPKKIALAKRNAQVYGVADRIDFMVGDFFLVDLAHLRADAVIASPPCDGRGRANQPEYDAGDLGAREPAASLAAIVGTACAIAPKVVLHLTAKNFDKCPQMATNVRFSHVQYESVMVDGKPTCRNVYFTRNDTNVKRPPMTFSGVVHLKTPSLLGDQTSKLVDNIVACESYLKSVDRFLNA</sequence>
<dbReference type="CDD" id="cd02440">
    <property type="entry name" value="AdoMet_MTases"/>
    <property type="match status" value="1"/>
</dbReference>
<evidence type="ECO:0000256" key="6">
    <source>
        <dbReference type="ARBA" id="ARBA00049075"/>
    </source>
</evidence>
<feature type="region of interest" description="Disordered" evidence="8">
    <location>
        <begin position="1"/>
        <end position="21"/>
    </location>
</feature>
<evidence type="ECO:0000256" key="5">
    <source>
        <dbReference type="ARBA" id="ARBA00048763"/>
    </source>
</evidence>
<comment type="catalytic activity">
    <reaction evidence="5">
        <text>a 5'-end (N(2),N(7)-dimethyl 5'-triphosphoguanosine)-ribonucleoside in snRNA + S-adenosyl-L-methionine = a 5'-end (N(2),N(2),N(7)-trimethyl 5'-triphosphoguanosine)-ribonucleoside in snRNA + S-adenosyl-L-homocysteine + H(+)</text>
        <dbReference type="Rhea" id="RHEA:78479"/>
        <dbReference type="Rhea" id="RHEA-COMP:19087"/>
        <dbReference type="Rhea" id="RHEA-COMP:19089"/>
        <dbReference type="ChEBI" id="CHEBI:15378"/>
        <dbReference type="ChEBI" id="CHEBI:57856"/>
        <dbReference type="ChEBI" id="CHEBI:59789"/>
        <dbReference type="ChEBI" id="CHEBI:167623"/>
        <dbReference type="ChEBI" id="CHEBI:172880"/>
    </reaction>
    <physiologicalReaction direction="left-to-right" evidence="5">
        <dbReference type="Rhea" id="RHEA:78480"/>
    </physiologicalReaction>
</comment>
<dbReference type="Gene3D" id="3.40.50.150">
    <property type="entry name" value="Vaccinia Virus protein VP39"/>
    <property type="match status" value="1"/>
</dbReference>
<dbReference type="GO" id="GO:0005634">
    <property type="term" value="C:nucleus"/>
    <property type="evidence" value="ECO:0007669"/>
    <property type="project" value="TreeGrafter"/>
</dbReference>
<dbReference type="SUPFAM" id="SSF53335">
    <property type="entry name" value="S-adenosyl-L-methionine-dependent methyltransferases"/>
    <property type="match status" value="1"/>
</dbReference>
<evidence type="ECO:0000256" key="7">
    <source>
        <dbReference type="ARBA" id="ARBA00049790"/>
    </source>
</evidence>
<comment type="catalytic activity">
    <reaction evidence="6">
        <text>a 5'-end (N(7)-methyl 5'-triphosphoguanosine)-ribonucleoside in snRNA + S-adenosyl-L-methionine = a 5'-end (N(2),N(7)-dimethyl 5'-triphosphoguanosine)-ribonucleoside in snRNA + S-adenosyl-L-homocysteine + H(+)</text>
        <dbReference type="Rhea" id="RHEA:78471"/>
        <dbReference type="Rhea" id="RHEA-COMP:19085"/>
        <dbReference type="Rhea" id="RHEA-COMP:19087"/>
        <dbReference type="ChEBI" id="CHEBI:15378"/>
        <dbReference type="ChEBI" id="CHEBI:57856"/>
        <dbReference type="ChEBI" id="CHEBI:59789"/>
        <dbReference type="ChEBI" id="CHEBI:156461"/>
        <dbReference type="ChEBI" id="CHEBI:172880"/>
    </reaction>
    <physiologicalReaction direction="left-to-right" evidence="6">
        <dbReference type="Rhea" id="RHEA:78472"/>
    </physiologicalReaction>
</comment>
<evidence type="ECO:0000313" key="9">
    <source>
        <dbReference type="Proteomes" id="UP000694846"/>
    </source>
</evidence>